<dbReference type="SUPFAM" id="SSF53633">
    <property type="entry name" value="Carbamate kinase-like"/>
    <property type="match status" value="1"/>
</dbReference>
<feature type="domain" description="Aspartate/glutamate/uridylate kinase" evidence="1">
    <location>
        <begin position="6"/>
        <end position="148"/>
    </location>
</feature>
<gene>
    <name evidence="2" type="ORF">ACFSMZ_01805</name>
</gene>
<evidence type="ECO:0000259" key="1">
    <source>
        <dbReference type="Pfam" id="PF00696"/>
    </source>
</evidence>
<dbReference type="EMBL" id="JBHUIR010000006">
    <property type="protein sequence ID" value="MFD2258504.1"/>
    <property type="molecule type" value="Genomic_DNA"/>
</dbReference>
<evidence type="ECO:0000313" key="2">
    <source>
        <dbReference type="EMBL" id="MFD2258504.1"/>
    </source>
</evidence>
<comment type="caution">
    <text evidence="2">The sequence shown here is derived from an EMBL/GenBank/DDBJ whole genome shotgun (WGS) entry which is preliminary data.</text>
</comment>
<dbReference type="Proteomes" id="UP001597373">
    <property type="component" value="Unassembled WGS sequence"/>
</dbReference>
<organism evidence="2 3">
    <name type="scientific">Chelativorans composti</name>
    <dbReference type="NCBI Taxonomy" id="768533"/>
    <lineage>
        <taxon>Bacteria</taxon>
        <taxon>Pseudomonadati</taxon>
        <taxon>Pseudomonadota</taxon>
        <taxon>Alphaproteobacteria</taxon>
        <taxon>Hyphomicrobiales</taxon>
        <taxon>Phyllobacteriaceae</taxon>
        <taxon>Chelativorans</taxon>
    </lineage>
</organism>
<accession>A0ABW5DD49</accession>
<reference evidence="3" key="1">
    <citation type="journal article" date="2019" name="Int. J. Syst. Evol. Microbiol.">
        <title>The Global Catalogue of Microorganisms (GCM) 10K type strain sequencing project: providing services to taxonomists for standard genome sequencing and annotation.</title>
        <authorList>
            <consortium name="The Broad Institute Genomics Platform"/>
            <consortium name="The Broad Institute Genome Sequencing Center for Infectious Disease"/>
            <person name="Wu L."/>
            <person name="Ma J."/>
        </authorList>
    </citation>
    <scope>NUCLEOTIDE SEQUENCE [LARGE SCALE GENOMIC DNA]</scope>
    <source>
        <strain evidence="3">KCTC 23707</strain>
    </source>
</reference>
<dbReference type="InterPro" id="IPR001048">
    <property type="entry name" value="Asp/Glu/Uridylate_kinase"/>
</dbReference>
<keyword evidence="3" id="KW-1185">Reference proteome</keyword>
<proteinExistence type="predicted"/>
<dbReference type="InterPro" id="IPR036393">
    <property type="entry name" value="AceGlu_kinase-like_sf"/>
</dbReference>
<sequence length="211" mass="22457">MMTPSVVKVGGSTVSDARLLEWVGILGKSRLPLVIVPGGGPFADQVRRTQEQIGFSDEAAHVMAIQGMDQFGVMLCDLCERFRPARAQNQIQQVLEEGNIPVWLPSDMTVGRRDIPASWNVTSDSLAAWLAGQIGAKALLLIKQVRGLRAYDTVARLQELGIVDGCLKSMLPSGVRLLAAGPDHLTAAARVMERGALPGVLIANAAGSVHA</sequence>
<protein>
    <submittedName>
        <fullName evidence="2">Dihydroneopterin aldolase</fullName>
    </submittedName>
</protein>
<dbReference type="Pfam" id="PF00696">
    <property type="entry name" value="AA_kinase"/>
    <property type="match status" value="1"/>
</dbReference>
<dbReference type="RefSeq" id="WP_165277135.1">
    <property type="nucleotide sequence ID" value="NZ_BAABGS010000016.1"/>
</dbReference>
<dbReference type="Gene3D" id="3.40.1160.10">
    <property type="entry name" value="Acetylglutamate kinase-like"/>
    <property type="match status" value="1"/>
</dbReference>
<evidence type="ECO:0000313" key="3">
    <source>
        <dbReference type="Proteomes" id="UP001597373"/>
    </source>
</evidence>
<name>A0ABW5DD49_9HYPH</name>